<proteinExistence type="inferred from homology"/>
<keyword evidence="7" id="KW-0472">Membrane</keyword>
<dbReference type="PRINTS" id="PR00742">
    <property type="entry name" value="GLHYDRLASE35"/>
</dbReference>
<keyword evidence="7" id="KW-0812">Transmembrane</keyword>
<evidence type="ECO:0000256" key="1">
    <source>
        <dbReference type="ARBA" id="ARBA00009809"/>
    </source>
</evidence>
<evidence type="ECO:0000313" key="11">
    <source>
        <dbReference type="EnsemblMetazoa" id="G25533.1:cds"/>
    </source>
</evidence>
<dbReference type="FunFam" id="3.20.20.80:FF:000115">
    <property type="entry name" value="Beta-galactosidase"/>
    <property type="match status" value="1"/>
</dbReference>
<evidence type="ECO:0000256" key="2">
    <source>
        <dbReference type="ARBA" id="ARBA00022801"/>
    </source>
</evidence>
<comment type="catalytic activity">
    <reaction evidence="5">
        <text>Hydrolysis of terminal non-reducing beta-D-galactose residues in beta-D-galactosides.</text>
        <dbReference type="EC" id="3.2.1.23"/>
    </reaction>
</comment>
<dbReference type="GO" id="GO:0004565">
    <property type="term" value="F:beta-galactosidase activity"/>
    <property type="evidence" value="ECO:0007669"/>
    <property type="project" value="UniProtKB-EC"/>
</dbReference>
<comment type="similarity">
    <text evidence="1 6">Belongs to the glycosyl hydrolase 35 family.</text>
</comment>
<dbReference type="InterPro" id="IPR048912">
    <property type="entry name" value="BetaGal1-like_ABD1"/>
</dbReference>
<dbReference type="AlphaFoldDB" id="A0A8W8KVX5"/>
<dbReference type="Pfam" id="PF21467">
    <property type="entry name" value="BetaGal_gal-bd"/>
    <property type="match status" value="1"/>
</dbReference>
<dbReference type="OrthoDB" id="1657402at2759"/>
<dbReference type="EnsemblMetazoa" id="G25533.1">
    <property type="protein sequence ID" value="G25533.1:cds"/>
    <property type="gene ID" value="G25533"/>
</dbReference>
<evidence type="ECO:0000259" key="10">
    <source>
        <dbReference type="Pfam" id="PF21467"/>
    </source>
</evidence>
<dbReference type="InterPro" id="IPR026283">
    <property type="entry name" value="B-gal_1-like"/>
</dbReference>
<evidence type="ECO:0000256" key="7">
    <source>
        <dbReference type="SAM" id="Phobius"/>
    </source>
</evidence>
<dbReference type="InterPro" id="IPR031330">
    <property type="entry name" value="Gly_Hdrlase_35_cat"/>
</dbReference>
<dbReference type="InterPro" id="IPR017853">
    <property type="entry name" value="GH"/>
</dbReference>
<feature type="transmembrane region" description="Helical" evidence="7">
    <location>
        <begin position="12"/>
        <end position="32"/>
    </location>
</feature>
<feature type="active site" description="Nucleophile" evidence="4">
    <location>
        <position position="303"/>
    </location>
</feature>
<evidence type="ECO:0000256" key="6">
    <source>
        <dbReference type="RuleBase" id="RU003679"/>
    </source>
</evidence>
<dbReference type="Proteomes" id="UP000005408">
    <property type="component" value="Unassembled WGS sequence"/>
</dbReference>
<dbReference type="Gene3D" id="3.20.20.80">
    <property type="entry name" value="Glycosidases"/>
    <property type="match status" value="1"/>
</dbReference>
<feature type="domain" description="Glycoside hydrolase 35 catalytic" evidence="8">
    <location>
        <begin position="72"/>
        <end position="396"/>
    </location>
</feature>
<evidence type="ECO:0000256" key="4">
    <source>
        <dbReference type="PIRSR" id="PIRSR006336-1"/>
    </source>
</evidence>
<dbReference type="Gene3D" id="2.60.120.260">
    <property type="entry name" value="Galactose-binding domain-like"/>
    <property type="match status" value="2"/>
</dbReference>
<dbReference type="Pfam" id="PF21317">
    <property type="entry name" value="BetaGal_ABD_1"/>
    <property type="match status" value="1"/>
</dbReference>
<feature type="domain" description="Beta-galactosidase galactose-binding" evidence="10">
    <location>
        <begin position="595"/>
        <end position="652"/>
    </location>
</feature>
<dbReference type="InterPro" id="IPR019801">
    <property type="entry name" value="Glyco_hydro_35_CS"/>
</dbReference>
<dbReference type="InterPro" id="IPR008979">
    <property type="entry name" value="Galactose-bd-like_sf"/>
</dbReference>
<dbReference type="EnsemblMetazoa" id="G25533.3">
    <property type="protein sequence ID" value="G25533.3:cds"/>
    <property type="gene ID" value="G25533"/>
</dbReference>
<dbReference type="InterPro" id="IPR001944">
    <property type="entry name" value="Glycoside_Hdrlase_35"/>
</dbReference>
<evidence type="ECO:0000259" key="8">
    <source>
        <dbReference type="Pfam" id="PF01301"/>
    </source>
</evidence>
<organism evidence="11 12">
    <name type="scientific">Magallana gigas</name>
    <name type="common">Pacific oyster</name>
    <name type="synonym">Crassostrea gigas</name>
    <dbReference type="NCBI Taxonomy" id="29159"/>
    <lineage>
        <taxon>Eukaryota</taxon>
        <taxon>Metazoa</taxon>
        <taxon>Spiralia</taxon>
        <taxon>Lophotrochozoa</taxon>
        <taxon>Mollusca</taxon>
        <taxon>Bivalvia</taxon>
        <taxon>Autobranchia</taxon>
        <taxon>Pteriomorphia</taxon>
        <taxon>Ostreida</taxon>
        <taxon>Ostreoidea</taxon>
        <taxon>Ostreidae</taxon>
        <taxon>Magallana</taxon>
    </lineage>
</organism>
<feature type="active site" description="Proton donor" evidence="4">
    <location>
        <position position="223"/>
    </location>
</feature>
<evidence type="ECO:0000256" key="5">
    <source>
        <dbReference type="RuleBase" id="RU000675"/>
    </source>
</evidence>
<evidence type="ECO:0000256" key="3">
    <source>
        <dbReference type="ARBA" id="ARBA00023295"/>
    </source>
</evidence>
<keyword evidence="3 5" id="KW-0326">Glycosidase</keyword>
<feature type="domain" description="Beta-galactosidase 1-like first all-beta" evidence="9">
    <location>
        <begin position="460"/>
        <end position="570"/>
    </location>
</feature>
<keyword evidence="12" id="KW-1185">Reference proteome</keyword>
<dbReference type="EnsemblMetazoa" id="G25533.2">
    <property type="protein sequence ID" value="G25533.2:cds"/>
    <property type="gene ID" value="G25533"/>
</dbReference>
<accession>A0A8W8KVX5</accession>
<dbReference type="Pfam" id="PF01301">
    <property type="entry name" value="Glyco_hydro_35"/>
    <property type="match status" value="1"/>
</dbReference>
<evidence type="ECO:0000313" key="12">
    <source>
        <dbReference type="Proteomes" id="UP000005408"/>
    </source>
</evidence>
<dbReference type="FunFam" id="2.60.120.260:FF:000049">
    <property type="entry name" value="Beta-galactosidase"/>
    <property type="match status" value="1"/>
</dbReference>
<dbReference type="InterPro" id="IPR048913">
    <property type="entry name" value="BetaGal_gal-bd"/>
</dbReference>
<protein>
    <recommendedName>
        <fullName evidence="5">Beta-galactosidase</fullName>
        <ecNumber evidence="5">3.2.1.23</ecNumber>
    </recommendedName>
</protein>
<name>A0A8W8KVX5_MAGGI</name>
<sequence length="678" mass="78920">MKPIQIKVKHVVRLVTILFIAVIIWFAGVPSFRHQKFVPMPQNEIQKIYKKIKDGNGKLYQSEGSLRFKNRQFYLDGKPFRIFSGAFHYFRVLPQYWNETFLKMKASGLNTVETYVAWNFHEEIKGSFNFVGNKGLLNVREFIETAKSHGLFVILRPGPYICAEWEFGGLPSWLLRDTDMKVRSNYEGYLSAVDTYFAHLIPHIQHLQYAKGGPIIAFQIENEFGSYTVDVEHLRKLKKMMKKHGVVEMFFTSDPQIKSWKNGLYPIAYEALPTVNFKHLDEGGQELVDFIEGLGEFPLFVMEYWTGWFDEWGGEHSSDMETPKLKEILTKLLDSGASINFYMFRGGTNFGFMNGAKIYHKHGYKPVVTSYDYMAPLSEAGDTTEKYQVIRELLMKYQENVRHFHGATLKEIPENKEKAAYGTFPINTYLSFEDLLSESEKIESKMILTMEHLTLYHGSGQNYGYILYRKILPKTKTINIKGIMQDRMQVFWNGKEIAAFDWTENLYQIHLDLMTDINIDEKENKLDLLVENLGRVNVRPLNEQFKGIMGEVFTDGSKEELKDWVIYPLDFRSQFLNSVWIHSHYKQLPNFDPSPALYSAEFDIEGTPKDTYLSMEGWTKGIVFINSFNLGRYWKHGPQQRLYVPGSILQNKKANTIRIFEQKKAGKEVVFYNSPTPY</sequence>
<dbReference type="PIRSF" id="PIRSF006336">
    <property type="entry name" value="B-gal"/>
    <property type="match status" value="1"/>
</dbReference>
<reference evidence="11" key="1">
    <citation type="submission" date="2022-08" db="UniProtKB">
        <authorList>
            <consortium name="EnsemblMetazoa"/>
        </authorList>
    </citation>
    <scope>IDENTIFICATION</scope>
    <source>
        <strain evidence="11">05x7-T-G4-1.051#20</strain>
    </source>
</reference>
<dbReference type="OMA" id="QDRGQVF"/>
<dbReference type="GO" id="GO:0005975">
    <property type="term" value="P:carbohydrate metabolic process"/>
    <property type="evidence" value="ECO:0007669"/>
    <property type="project" value="InterPro"/>
</dbReference>
<dbReference type="SUPFAM" id="SSF49785">
    <property type="entry name" value="Galactose-binding domain-like"/>
    <property type="match status" value="1"/>
</dbReference>
<keyword evidence="2 5" id="KW-0378">Hydrolase</keyword>
<dbReference type="SUPFAM" id="SSF51445">
    <property type="entry name" value="(Trans)glycosidases"/>
    <property type="match status" value="1"/>
</dbReference>
<dbReference type="PROSITE" id="PS01182">
    <property type="entry name" value="GLYCOSYL_HYDROL_F35"/>
    <property type="match status" value="1"/>
</dbReference>
<dbReference type="EC" id="3.2.1.23" evidence="5"/>
<keyword evidence="7" id="KW-1133">Transmembrane helix</keyword>
<dbReference type="PANTHER" id="PTHR23421">
    <property type="entry name" value="BETA-GALACTOSIDASE RELATED"/>
    <property type="match status" value="1"/>
</dbReference>
<evidence type="ECO:0000259" key="9">
    <source>
        <dbReference type="Pfam" id="PF21317"/>
    </source>
</evidence>